<comment type="catalytic activity">
    <reaction evidence="7 8">
        <text>D-erythrose 4-phosphate + phosphoenolpyruvate + H2O = 7-phospho-2-dehydro-3-deoxy-D-arabino-heptonate + phosphate</text>
        <dbReference type="Rhea" id="RHEA:14717"/>
        <dbReference type="ChEBI" id="CHEBI:15377"/>
        <dbReference type="ChEBI" id="CHEBI:16897"/>
        <dbReference type="ChEBI" id="CHEBI:43474"/>
        <dbReference type="ChEBI" id="CHEBI:58394"/>
        <dbReference type="ChEBI" id="CHEBI:58702"/>
        <dbReference type="EC" id="2.5.1.54"/>
    </reaction>
</comment>
<feature type="domain" description="DAHP synthetase I/KDSA" evidence="10">
    <location>
        <begin position="63"/>
        <end position="356"/>
    </location>
</feature>
<evidence type="ECO:0000256" key="4">
    <source>
        <dbReference type="ARBA" id="ARBA00022605"/>
    </source>
</evidence>
<dbReference type="EMBL" id="JBHUEJ010000020">
    <property type="protein sequence ID" value="MFD1711136.1"/>
    <property type="molecule type" value="Genomic_DNA"/>
</dbReference>
<proteinExistence type="inferred from homology"/>
<organism evidence="11 12">
    <name type="scientific">Ottowia flava</name>
    <dbReference type="NCBI Taxonomy" id="2675430"/>
    <lineage>
        <taxon>Bacteria</taxon>
        <taxon>Pseudomonadati</taxon>
        <taxon>Pseudomonadota</taxon>
        <taxon>Betaproteobacteria</taxon>
        <taxon>Burkholderiales</taxon>
        <taxon>Comamonadaceae</taxon>
        <taxon>Ottowia</taxon>
    </lineage>
</organism>
<evidence type="ECO:0000256" key="2">
    <source>
        <dbReference type="ARBA" id="ARBA00004688"/>
    </source>
</evidence>
<comment type="pathway">
    <text evidence="2 8">Metabolic intermediate biosynthesis; chorismate biosynthesis; chorismate from D-erythrose 4-phosphate and phosphoenolpyruvate: step 1/7.</text>
</comment>
<dbReference type="InterPro" id="IPR006218">
    <property type="entry name" value="DAHP1/KDSA"/>
</dbReference>
<keyword evidence="5 8" id="KW-0808">Transferase</keyword>
<keyword evidence="4 8" id="KW-0028">Amino-acid biosynthesis</keyword>
<gene>
    <name evidence="11" type="ORF">ACFSF0_10990</name>
</gene>
<dbReference type="Proteomes" id="UP001597304">
    <property type="component" value="Unassembled WGS sequence"/>
</dbReference>
<evidence type="ECO:0000256" key="9">
    <source>
        <dbReference type="SAM" id="MobiDB-lite"/>
    </source>
</evidence>
<comment type="function">
    <text evidence="1 8">Stereospecific condensation of phosphoenolpyruvate (PEP) and D-erythrose-4-phosphate (E4P) giving rise to 3-deoxy-D-arabino-heptulosonate-7-phosphate (DAHP).</text>
</comment>
<evidence type="ECO:0000256" key="3">
    <source>
        <dbReference type="ARBA" id="ARBA00007985"/>
    </source>
</evidence>
<evidence type="ECO:0000256" key="8">
    <source>
        <dbReference type="PIRNR" id="PIRNR001361"/>
    </source>
</evidence>
<dbReference type="PANTHER" id="PTHR21225:SF12">
    <property type="entry name" value="PHOSPHO-2-DEHYDRO-3-DEOXYHEPTONATE ALDOLASE, TYROSINE-INHIBITED"/>
    <property type="match status" value="1"/>
</dbReference>
<evidence type="ECO:0000259" key="10">
    <source>
        <dbReference type="Pfam" id="PF00793"/>
    </source>
</evidence>
<evidence type="ECO:0000256" key="7">
    <source>
        <dbReference type="ARBA" id="ARBA00047508"/>
    </source>
</evidence>
<dbReference type="PANTHER" id="PTHR21225">
    <property type="entry name" value="PHOSPHO-2-DEHYDRO-3-DEOXYHEPTONATE ALDOLASE DAHP SYNTHETASE"/>
    <property type="match status" value="1"/>
</dbReference>
<comment type="caution">
    <text evidence="11">The sequence shown here is derived from an EMBL/GenBank/DDBJ whole genome shotgun (WGS) entry which is preliminary data.</text>
</comment>
<evidence type="ECO:0000313" key="11">
    <source>
        <dbReference type="EMBL" id="MFD1711136.1"/>
    </source>
</evidence>
<dbReference type="SUPFAM" id="SSF51569">
    <property type="entry name" value="Aldolase"/>
    <property type="match status" value="1"/>
</dbReference>
<dbReference type="Gene3D" id="3.20.20.70">
    <property type="entry name" value="Aldolase class I"/>
    <property type="match status" value="1"/>
</dbReference>
<keyword evidence="6 8" id="KW-0057">Aromatic amino acid biosynthesis</keyword>
<evidence type="ECO:0000313" key="12">
    <source>
        <dbReference type="Proteomes" id="UP001597304"/>
    </source>
</evidence>
<reference evidence="12" key="1">
    <citation type="journal article" date="2019" name="Int. J. Syst. Evol. Microbiol.">
        <title>The Global Catalogue of Microorganisms (GCM) 10K type strain sequencing project: providing services to taxonomists for standard genome sequencing and annotation.</title>
        <authorList>
            <consortium name="The Broad Institute Genomics Platform"/>
            <consortium name="The Broad Institute Genome Sequencing Center for Infectious Disease"/>
            <person name="Wu L."/>
            <person name="Ma J."/>
        </authorList>
    </citation>
    <scope>NUCLEOTIDE SEQUENCE [LARGE SCALE GENOMIC DNA]</scope>
    <source>
        <strain evidence="12">LMG 29247</strain>
    </source>
</reference>
<dbReference type="GO" id="GO:0003849">
    <property type="term" value="F:3-deoxy-7-phosphoheptulonate synthase activity"/>
    <property type="evidence" value="ECO:0007669"/>
    <property type="project" value="UniProtKB-EC"/>
</dbReference>
<dbReference type="NCBIfam" id="NF009395">
    <property type="entry name" value="PRK12755.1"/>
    <property type="match status" value="1"/>
</dbReference>
<dbReference type="InterPro" id="IPR013785">
    <property type="entry name" value="Aldolase_TIM"/>
</dbReference>
<evidence type="ECO:0000256" key="1">
    <source>
        <dbReference type="ARBA" id="ARBA00003726"/>
    </source>
</evidence>
<dbReference type="RefSeq" id="WP_147914841.1">
    <property type="nucleotide sequence ID" value="NZ_JBHUEJ010000020.1"/>
</dbReference>
<evidence type="ECO:0000256" key="6">
    <source>
        <dbReference type="ARBA" id="ARBA00023141"/>
    </source>
</evidence>
<protein>
    <recommendedName>
        <fullName evidence="8">Phospho-2-dehydro-3-deoxyheptonate aldolase</fullName>
        <ecNumber evidence="8">2.5.1.54</ecNumber>
    </recommendedName>
</protein>
<accession>A0ABW4KUS0</accession>
<keyword evidence="12" id="KW-1185">Reference proteome</keyword>
<dbReference type="Pfam" id="PF00793">
    <property type="entry name" value="DAHP_synth_1"/>
    <property type="match status" value="1"/>
</dbReference>
<dbReference type="NCBIfam" id="NF009396">
    <property type="entry name" value="PRK12756.1"/>
    <property type="match status" value="1"/>
</dbReference>
<evidence type="ECO:0000256" key="5">
    <source>
        <dbReference type="ARBA" id="ARBA00022679"/>
    </source>
</evidence>
<dbReference type="InterPro" id="IPR006219">
    <property type="entry name" value="DAHP_synth_1"/>
</dbReference>
<dbReference type="EC" id="2.5.1.54" evidence="8"/>
<name>A0ABW4KUS0_9BURK</name>
<comment type="similarity">
    <text evidence="3 8">Belongs to the class-I DAHP synthase family.</text>
</comment>
<dbReference type="PIRSF" id="PIRSF001361">
    <property type="entry name" value="DAHP_synthase"/>
    <property type="match status" value="1"/>
</dbReference>
<dbReference type="NCBIfam" id="TIGR00034">
    <property type="entry name" value="aroFGH"/>
    <property type="match status" value="1"/>
</dbReference>
<feature type="region of interest" description="Disordered" evidence="9">
    <location>
        <begin position="1"/>
        <end position="24"/>
    </location>
</feature>
<sequence>MNAKAVQDMDIRPSTPERTSQTDDERIKDITVLPPPDHLIRFFPIRGTPVESLISSTRKSIRKILNGKDDRLLVIIGPCSIHDPEAALDYARRLKPLRDQYADTLEVVMRVYFEKPRTTVGWKGLINDPYLDESYRIDEGLRIARQLLIDINRIGLPAGSEFLDVISPQYIADLISWGAIGARTTESQVHRELASGLSAPIGFKNGTDGNIRIATDAIQAAARGHHFLSVHKNGQVSIVHTDGNKDCHVILRGGKAPNYDAESVGAACKDLSAAKLPATLMVDCSHANSLKQHEKQLDVARDVAAQVAGGSHQIFGVMVESHIHAGAQKFTPGKDDVGALEYGKSITDACLGWDGSLELLQVLDEAVRTRRQRR</sequence>